<comment type="caution">
    <text evidence="1">The sequence shown here is derived from an EMBL/GenBank/DDBJ whole genome shotgun (WGS) entry which is preliminary data.</text>
</comment>
<organism evidence="1 2">
    <name type="scientific">Thermomonospora umbrina</name>
    <dbReference type="NCBI Taxonomy" id="111806"/>
    <lineage>
        <taxon>Bacteria</taxon>
        <taxon>Bacillati</taxon>
        <taxon>Actinomycetota</taxon>
        <taxon>Actinomycetes</taxon>
        <taxon>Streptosporangiales</taxon>
        <taxon>Thermomonosporaceae</taxon>
        <taxon>Thermomonospora</taxon>
    </lineage>
</organism>
<protein>
    <submittedName>
        <fullName evidence="1">Uncharacterized protein</fullName>
    </submittedName>
</protein>
<sequence length="197" mass="21299">MPRLPVLLEPTVHPMTDSPRDRVATYLARQRALYVPSVITEAGELLADLLAVAERHGVPPTAEAAGWLVTAAAESVSERHGRRPEPERTAAQARPLIDALTSECVRRGLTTAPARHGGGWDVAVEPVPGGRTWGPARTGLVVRIYADADWHVMVDQRRTRTFTIYAPATPAGAIEVAALLDDIMRGHATNPFADRPI</sequence>
<accession>A0A3D9SWL6</accession>
<evidence type="ECO:0000313" key="1">
    <source>
        <dbReference type="EMBL" id="REF00327.1"/>
    </source>
</evidence>
<gene>
    <name evidence="1" type="ORF">DFJ69_5859</name>
</gene>
<dbReference type="Proteomes" id="UP000256661">
    <property type="component" value="Unassembled WGS sequence"/>
</dbReference>
<dbReference type="AlphaFoldDB" id="A0A3D9SWL6"/>
<evidence type="ECO:0000313" key="2">
    <source>
        <dbReference type="Proteomes" id="UP000256661"/>
    </source>
</evidence>
<dbReference type="EMBL" id="QTTT01000001">
    <property type="protein sequence ID" value="REF00327.1"/>
    <property type="molecule type" value="Genomic_DNA"/>
</dbReference>
<name>A0A3D9SWL6_9ACTN</name>
<reference evidence="1 2" key="1">
    <citation type="submission" date="2018-08" db="EMBL/GenBank/DDBJ databases">
        <title>Sequencing the genomes of 1000 actinobacteria strains.</title>
        <authorList>
            <person name="Klenk H.-P."/>
        </authorList>
    </citation>
    <scope>NUCLEOTIDE SEQUENCE [LARGE SCALE GENOMIC DNA]</scope>
    <source>
        <strain evidence="1 2">DSM 43927</strain>
    </source>
</reference>
<proteinExistence type="predicted"/>
<keyword evidence="2" id="KW-1185">Reference proteome</keyword>